<dbReference type="OrthoDB" id="10063397at2759"/>
<dbReference type="Pfam" id="PF00024">
    <property type="entry name" value="PAN_1"/>
    <property type="match status" value="1"/>
</dbReference>
<dbReference type="AlphaFoldDB" id="A0A815RQS8"/>
<dbReference type="EMBL" id="CAJNOM010000517">
    <property type="protein sequence ID" value="CAF1480886.1"/>
    <property type="molecule type" value="Genomic_DNA"/>
</dbReference>
<evidence type="ECO:0000313" key="6">
    <source>
        <dbReference type="Proteomes" id="UP000663832"/>
    </source>
</evidence>
<dbReference type="Proteomes" id="UP000663832">
    <property type="component" value="Unassembled WGS sequence"/>
</dbReference>
<dbReference type="InterPro" id="IPR003609">
    <property type="entry name" value="Pan_app"/>
</dbReference>
<evidence type="ECO:0000313" key="4">
    <source>
        <dbReference type="EMBL" id="CAF1478277.1"/>
    </source>
</evidence>
<dbReference type="Gene3D" id="3.50.4.10">
    <property type="entry name" value="Hepatocyte Growth Factor"/>
    <property type="match status" value="1"/>
</dbReference>
<evidence type="ECO:0000313" key="5">
    <source>
        <dbReference type="EMBL" id="CAF1480886.1"/>
    </source>
</evidence>
<feature type="chain" id="PRO_5035606960" description="Apple domain-containing protein" evidence="1">
    <location>
        <begin position="22"/>
        <end position="114"/>
    </location>
</feature>
<accession>A0A815RQS8</accession>
<evidence type="ECO:0000259" key="2">
    <source>
        <dbReference type="Pfam" id="PF00024"/>
    </source>
</evidence>
<keyword evidence="6" id="KW-1185">Reference proteome</keyword>
<dbReference type="EMBL" id="CAJNOI010000025">
    <property type="protein sequence ID" value="CAF0858047.1"/>
    <property type="molecule type" value="Genomic_DNA"/>
</dbReference>
<reference evidence="4" key="1">
    <citation type="submission" date="2021-02" db="EMBL/GenBank/DDBJ databases">
        <authorList>
            <person name="Nowell W R."/>
        </authorList>
    </citation>
    <scope>NUCLEOTIDE SEQUENCE</scope>
</reference>
<dbReference type="SUPFAM" id="SSF57414">
    <property type="entry name" value="Hairpin loop containing domain-like"/>
    <property type="match status" value="1"/>
</dbReference>
<feature type="signal peptide" evidence="1">
    <location>
        <begin position="1"/>
        <end position="21"/>
    </location>
</feature>
<evidence type="ECO:0000313" key="3">
    <source>
        <dbReference type="EMBL" id="CAF0858047.1"/>
    </source>
</evidence>
<dbReference type="Proteomes" id="UP000663877">
    <property type="component" value="Unassembled WGS sequence"/>
</dbReference>
<comment type="caution">
    <text evidence="4">The sequence shown here is derived from an EMBL/GenBank/DDBJ whole genome shotgun (WGS) entry which is preliminary data.</text>
</comment>
<evidence type="ECO:0000256" key="1">
    <source>
        <dbReference type="SAM" id="SignalP"/>
    </source>
</evidence>
<protein>
    <recommendedName>
        <fullName evidence="2">Apple domain-containing protein</fullName>
    </recommendedName>
</protein>
<organism evidence="4 6">
    <name type="scientific">Adineta steineri</name>
    <dbReference type="NCBI Taxonomy" id="433720"/>
    <lineage>
        <taxon>Eukaryota</taxon>
        <taxon>Metazoa</taxon>
        <taxon>Spiralia</taxon>
        <taxon>Gnathifera</taxon>
        <taxon>Rotifera</taxon>
        <taxon>Eurotatoria</taxon>
        <taxon>Bdelloidea</taxon>
        <taxon>Adinetida</taxon>
        <taxon>Adinetidae</taxon>
        <taxon>Adineta</taxon>
    </lineage>
</organism>
<keyword evidence="1" id="KW-0732">Signal</keyword>
<proteinExistence type="predicted"/>
<sequence>MKHTIMLFMLVTIIIIAQSDSQNTNTLLLSQINDVRYQCLVSGCSIPMIIFGTNSKACQIACLTNMNCRIVTFDQANNKCELFADVPSQYGSLIAQADFVTFIAIDNRQLSARK</sequence>
<dbReference type="EMBL" id="CAJNOM010000512">
    <property type="protein sequence ID" value="CAF1478277.1"/>
    <property type="molecule type" value="Genomic_DNA"/>
</dbReference>
<name>A0A815RQS8_9BILA</name>
<gene>
    <name evidence="3" type="ORF">BJG266_LOCUS8223</name>
    <name evidence="4" type="ORF">QVE165_LOCUS42059</name>
    <name evidence="5" type="ORF">QVE165_LOCUS42226</name>
</gene>
<feature type="domain" description="Apple" evidence="2">
    <location>
        <begin position="53"/>
        <end position="95"/>
    </location>
</feature>